<dbReference type="Gene3D" id="1.10.150.130">
    <property type="match status" value="1"/>
</dbReference>
<evidence type="ECO:0000313" key="5">
    <source>
        <dbReference type="EMBL" id="SVB79520.1"/>
    </source>
</evidence>
<keyword evidence="2" id="KW-0229">DNA integration</keyword>
<dbReference type="InterPro" id="IPR050808">
    <property type="entry name" value="Phage_Integrase"/>
</dbReference>
<feature type="non-terminal residue" evidence="5">
    <location>
        <position position="1"/>
    </location>
</feature>
<accession>A0A382GWV2</accession>
<dbReference type="InterPro" id="IPR010998">
    <property type="entry name" value="Integrase_recombinase_N"/>
</dbReference>
<evidence type="ECO:0000256" key="1">
    <source>
        <dbReference type="ARBA" id="ARBA00008857"/>
    </source>
</evidence>
<dbReference type="InterPro" id="IPR011010">
    <property type="entry name" value="DNA_brk_join_enz"/>
</dbReference>
<dbReference type="GO" id="GO:0003677">
    <property type="term" value="F:DNA binding"/>
    <property type="evidence" value="ECO:0007669"/>
    <property type="project" value="UniProtKB-KW"/>
</dbReference>
<dbReference type="PROSITE" id="PS51900">
    <property type="entry name" value="CB"/>
    <property type="match status" value="1"/>
</dbReference>
<dbReference type="InterPro" id="IPR044068">
    <property type="entry name" value="CB"/>
</dbReference>
<gene>
    <name evidence="5" type="ORF">METZ01_LOCUS232374</name>
</gene>
<evidence type="ECO:0000256" key="2">
    <source>
        <dbReference type="ARBA" id="ARBA00022908"/>
    </source>
</evidence>
<dbReference type="EMBL" id="UINC01057876">
    <property type="protein sequence ID" value="SVB79520.1"/>
    <property type="molecule type" value="Genomic_DNA"/>
</dbReference>
<dbReference type="GO" id="GO:0015074">
    <property type="term" value="P:DNA integration"/>
    <property type="evidence" value="ECO:0007669"/>
    <property type="project" value="UniProtKB-KW"/>
</dbReference>
<dbReference type="PANTHER" id="PTHR30629:SF2">
    <property type="entry name" value="PROPHAGE INTEGRASE INTS-RELATED"/>
    <property type="match status" value="1"/>
</dbReference>
<feature type="non-terminal residue" evidence="5">
    <location>
        <position position="216"/>
    </location>
</feature>
<dbReference type="SUPFAM" id="SSF56349">
    <property type="entry name" value="DNA breaking-rejoining enzymes"/>
    <property type="match status" value="1"/>
</dbReference>
<organism evidence="5">
    <name type="scientific">marine metagenome</name>
    <dbReference type="NCBI Taxonomy" id="408172"/>
    <lineage>
        <taxon>unclassified sequences</taxon>
        <taxon>metagenomes</taxon>
        <taxon>ecological metagenomes</taxon>
    </lineage>
</organism>
<dbReference type="AlphaFoldDB" id="A0A382GWV2"/>
<sequence>VGWESEGVDADQARDVRGEILVNIRTAEGFQSLKEKRDLDNTRKEQARIKKELAKREDVSFGALAQEYLKWAKDAKKSFKDDESNYRNHLAPLLAKKVAREIGILDIERIKKTLSNKKVGTKVKRPLSPATVKHFIVLTRQIFNYAITRKLFIGVNPVSETLKSRKGFIKGTNNKRTRFLSREETQPLLNTIKETSLQTYHICLVSLYTGCRMGEV</sequence>
<evidence type="ECO:0000256" key="3">
    <source>
        <dbReference type="ARBA" id="ARBA00023125"/>
    </source>
</evidence>
<reference evidence="5" key="1">
    <citation type="submission" date="2018-05" db="EMBL/GenBank/DDBJ databases">
        <authorList>
            <person name="Lanie J.A."/>
            <person name="Ng W.-L."/>
            <person name="Kazmierczak K.M."/>
            <person name="Andrzejewski T.M."/>
            <person name="Davidsen T.M."/>
            <person name="Wayne K.J."/>
            <person name="Tettelin H."/>
            <person name="Glass J.I."/>
            <person name="Rusch D."/>
            <person name="Podicherti R."/>
            <person name="Tsui H.-C.T."/>
            <person name="Winkler M.E."/>
        </authorList>
    </citation>
    <scope>NUCLEOTIDE SEQUENCE</scope>
</reference>
<protein>
    <recommendedName>
        <fullName evidence="4">Core-binding (CB) domain-containing protein</fullName>
    </recommendedName>
</protein>
<keyword evidence="3" id="KW-0238">DNA-binding</keyword>
<proteinExistence type="inferred from homology"/>
<feature type="domain" description="Core-binding (CB)" evidence="4">
    <location>
        <begin position="59"/>
        <end position="147"/>
    </location>
</feature>
<name>A0A382GWV2_9ZZZZ</name>
<comment type="similarity">
    <text evidence="1">Belongs to the 'phage' integrase family.</text>
</comment>
<evidence type="ECO:0000259" key="4">
    <source>
        <dbReference type="PROSITE" id="PS51900"/>
    </source>
</evidence>
<dbReference type="PANTHER" id="PTHR30629">
    <property type="entry name" value="PROPHAGE INTEGRASE"/>
    <property type="match status" value="1"/>
</dbReference>